<dbReference type="Proteomes" id="UP000265520">
    <property type="component" value="Unassembled WGS sequence"/>
</dbReference>
<organism evidence="1 2">
    <name type="scientific">Trifolium medium</name>
    <dbReference type="NCBI Taxonomy" id="97028"/>
    <lineage>
        <taxon>Eukaryota</taxon>
        <taxon>Viridiplantae</taxon>
        <taxon>Streptophyta</taxon>
        <taxon>Embryophyta</taxon>
        <taxon>Tracheophyta</taxon>
        <taxon>Spermatophyta</taxon>
        <taxon>Magnoliopsida</taxon>
        <taxon>eudicotyledons</taxon>
        <taxon>Gunneridae</taxon>
        <taxon>Pentapetalae</taxon>
        <taxon>rosids</taxon>
        <taxon>fabids</taxon>
        <taxon>Fabales</taxon>
        <taxon>Fabaceae</taxon>
        <taxon>Papilionoideae</taxon>
        <taxon>50 kb inversion clade</taxon>
        <taxon>NPAAA clade</taxon>
        <taxon>Hologalegina</taxon>
        <taxon>IRL clade</taxon>
        <taxon>Trifolieae</taxon>
        <taxon>Trifolium</taxon>
    </lineage>
</organism>
<proteinExistence type="predicted"/>
<name>A0A392SZZ8_9FABA</name>
<accession>A0A392SZZ8</accession>
<comment type="caution">
    <text evidence="1">The sequence shown here is derived from an EMBL/GenBank/DDBJ whole genome shotgun (WGS) entry which is preliminary data.</text>
</comment>
<protein>
    <submittedName>
        <fullName evidence="1">Uncharacterized protein</fullName>
    </submittedName>
</protein>
<sequence length="66" mass="7149">FTPSPSESWRGTGETSQWLNSQLARSLVNIGESWQALSPSEKILSPSDAQDPLLATSCRMVLCLAV</sequence>
<feature type="non-terminal residue" evidence="1">
    <location>
        <position position="1"/>
    </location>
</feature>
<evidence type="ECO:0000313" key="2">
    <source>
        <dbReference type="Proteomes" id="UP000265520"/>
    </source>
</evidence>
<reference evidence="1 2" key="1">
    <citation type="journal article" date="2018" name="Front. Plant Sci.">
        <title>Red Clover (Trifolium pratense) and Zigzag Clover (T. medium) - A Picture of Genomic Similarities and Differences.</title>
        <authorList>
            <person name="Dluhosova J."/>
            <person name="Istvanek J."/>
            <person name="Nedelnik J."/>
            <person name="Repkova J."/>
        </authorList>
    </citation>
    <scope>NUCLEOTIDE SEQUENCE [LARGE SCALE GENOMIC DNA]</scope>
    <source>
        <strain evidence="2">cv. 10/8</strain>
        <tissue evidence="1">Leaf</tissue>
    </source>
</reference>
<dbReference type="AlphaFoldDB" id="A0A392SZZ8"/>
<dbReference type="EMBL" id="LXQA010467318">
    <property type="protein sequence ID" value="MCI53687.1"/>
    <property type="molecule type" value="Genomic_DNA"/>
</dbReference>
<keyword evidence="2" id="KW-1185">Reference proteome</keyword>
<evidence type="ECO:0000313" key="1">
    <source>
        <dbReference type="EMBL" id="MCI53687.1"/>
    </source>
</evidence>